<evidence type="ECO:0000256" key="1">
    <source>
        <dbReference type="SAM" id="MobiDB-lite"/>
    </source>
</evidence>
<dbReference type="Proteomes" id="UP000198582">
    <property type="component" value="Unassembled WGS sequence"/>
</dbReference>
<dbReference type="SUPFAM" id="SSF52266">
    <property type="entry name" value="SGNH hydrolase"/>
    <property type="match status" value="1"/>
</dbReference>
<sequence>MRRYLTITEGGFRCRMVFRVTVISVQVTQAPQPTRPPEPATSPEPRDPASPREPAASRESAAPQAPAAPRESAAPLKRARRLAVLGDSTAVGLGDPLPHRGGWRGVGPLVAAALGVGEDGYLNPSFTGARMNCVLSEQLPLVLAHRPDVALIVVGMNDTLRPDFDAERISADLTEIIRTLAAVGTTVVPVRFHDHGKVFRLPQSLKRALSARVAELNAAIDAVVAAEGVPCLDLDTMPGAYDLTAWSVDRLHPSELGHRMLALGFTALLADAGFAVPEPVSLTCSGGVEPSAAGHFGWLVLKGVPWLWRRGREFLPYAAVIMWRSLRGHGD</sequence>
<protein>
    <submittedName>
        <fullName evidence="3">Lysophospholipase L1</fullName>
    </submittedName>
</protein>
<dbReference type="PANTHER" id="PTHR30383">
    <property type="entry name" value="THIOESTERASE 1/PROTEASE 1/LYSOPHOSPHOLIPASE L1"/>
    <property type="match status" value="1"/>
</dbReference>
<feature type="domain" description="SGNH hydrolase-type esterase" evidence="2">
    <location>
        <begin position="84"/>
        <end position="259"/>
    </location>
</feature>
<dbReference type="InterPro" id="IPR051532">
    <property type="entry name" value="Ester_Hydrolysis_Enzymes"/>
</dbReference>
<dbReference type="STRING" id="394193.SAMN04489732_10950"/>
<evidence type="ECO:0000313" key="4">
    <source>
        <dbReference type="Proteomes" id="UP000198582"/>
    </source>
</evidence>
<proteinExistence type="predicted"/>
<dbReference type="PANTHER" id="PTHR30383:SF5">
    <property type="entry name" value="SGNH HYDROLASE-TYPE ESTERASE DOMAIN-CONTAINING PROTEIN"/>
    <property type="match status" value="1"/>
</dbReference>
<dbReference type="CDD" id="cd01832">
    <property type="entry name" value="SGNH_hydrolase_like_1"/>
    <property type="match status" value="1"/>
</dbReference>
<feature type="compositionally biased region" description="Pro residues" evidence="1">
    <location>
        <begin position="33"/>
        <end position="42"/>
    </location>
</feature>
<gene>
    <name evidence="3" type="ORF">SAMN04489732_10950</name>
</gene>
<dbReference type="InterPro" id="IPR036514">
    <property type="entry name" value="SGNH_hydro_sf"/>
</dbReference>
<reference evidence="3 4" key="1">
    <citation type="submission" date="2016-10" db="EMBL/GenBank/DDBJ databases">
        <authorList>
            <person name="de Groot N.N."/>
        </authorList>
    </citation>
    <scope>NUCLEOTIDE SEQUENCE [LARGE SCALE GENOMIC DNA]</scope>
    <source>
        <strain evidence="3 4">DSM 44993</strain>
    </source>
</reference>
<name>A0A1H8XUK0_9PSEU</name>
<feature type="region of interest" description="Disordered" evidence="1">
    <location>
        <begin position="29"/>
        <end position="76"/>
    </location>
</feature>
<evidence type="ECO:0000259" key="2">
    <source>
        <dbReference type="Pfam" id="PF13472"/>
    </source>
</evidence>
<dbReference type="Pfam" id="PF13472">
    <property type="entry name" value="Lipase_GDSL_2"/>
    <property type="match status" value="1"/>
</dbReference>
<dbReference type="Gene3D" id="3.40.50.1110">
    <property type="entry name" value="SGNH hydrolase"/>
    <property type="match status" value="1"/>
</dbReference>
<evidence type="ECO:0000313" key="3">
    <source>
        <dbReference type="EMBL" id="SEP43506.1"/>
    </source>
</evidence>
<dbReference type="GO" id="GO:0004622">
    <property type="term" value="F:phosphatidylcholine lysophospholipase activity"/>
    <property type="evidence" value="ECO:0007669"/>
    <property type="project" value="TreeGrafter"/>
</dbReference>
<keyword evidence="4" id="KW-1185">Reference proteome</keyword>
<accession>A0A1H8XUK0</accession>
<dbReference type="EMBL" id="FOEF01000009">
    <property type="protein sequence ID" value="SEP43506.1"/>
    <property type="molecule type" value="Genomic_DNA"/>
</dbReference>
<dbReference type="AlphaFoldDB" id="A0A1H8XUK0"/>
<dbReference type="InterPro" id="IPR013830">
    <property type="entry name" value="SGNH_hydro"/>
</dbReference>
<organism evidence="3 4">
    <name type="scientific">Amycolatopsis saalfeldensis</name>
    <dbReference type="NCBI Taxonomy" id="394193"/>
    <lineage>
        <taxon>Bacteria</taxon>
        <taxon>Bacillati</taxon>
        <taxon>Actinomycetota</taxon>
        <taxon>Actinomycetes</taxon>
        <taxon>Pseudonocardiales</taxon>
        <taxon>Pseudonocardiaceae</taxon>
        <taxon>Amycolatopsis</taxon>
    </lineage>
</organism>